<dbReference type="InterPro" id="IPR005786">
    <property type="entry name" value="B_amino_transII"/>
</dbReference>
<comment type="similarity">
    <text evidence="6">Belongs to the class-IV pyridoxal-phosphate-dependent aminotransferase family.</text>
</comment>
<keyword evidence="13" id="KW-0100">Branched-chain amino acid biosynthesis</keyword>
<evidence type="ECO:0000256" key="4">
    <source>
        <dbReference type="ARBA" id="ARBA00004931"/>
    </source>
</evidence>
<evidence type="ECO:0000256" key="11">
    <source>
        <dbReference type="ARBA" id="ARBA00022679"/>
    </source>
</evidence>
<dbReference type="Pfam" id="PF01063">
    <property type="entry name" value="Aminotran_4"/>
    <property type="match status" value="1"/>
</dbReference>
<evidence type="ECO:0000256" key="12">
    <source>
        <dbReference type="ARBA" id="ARBA00022898"/>
    </source>
</evidence>
<dbReference type="GO" id="GO:0009097">
    <property type="term" value="P:isoleucine biosynthetic process"/>
    <property type="evidence" value="ECO:0007669"/>
    <property type="project" value="UniProtKB-UniPathway"/>
</dbReference>
<evidence type="ECO:0000256" key="9">
    <source>
        <dbReference type="ARBA" id="ARBA00022576"/>
    </source>
</evidence>
<dbReference type="InterPro" id="IPR033939">
    <property type="entry name" value="BCAT_family"/>
</dbReference>
<evidence type="ECO:0000313" key="18">
    <source>
        <dbReference type="EMBL" id="SCQ24612.1"/>
    </source>
</evidence>
<keyword evidence="11 18" id="KW-0808">Transferase</keyword>
<evidence type="ECO:0000256" key="13">
    <source>
        <dbReference type="ARBA" id="ARBA00023304"/>
    </source>
</evidence>
<comment type="pathway">
    <text evidence="3">Amino-acid biosynthesis; L-isoleucine biosynthesis; L-isoleucine from 2-oxobutanoate: step 4/4.</text>
</comment>
<evidence type="ECO:0000256" key="6">
    <source>
        <dbReference type="ARBA" id="ARBA00009320"/>
    </source>
</evidence>
<dbReference type="CDD" id="cd01557">
    <property type="entry name" value="BCAT_beta_family"/>
    <property type="match status" value="1"/>
</dbReference>
<dbReference type="PANTHER" id="PTHR42825:SF2">
    <property type="entry name" value="BRANCHED-CHAIN-AMINO-ACID AMINOTRANSFERASE 3, CHLOROPLASTIC-RELATED"/>
    <property type="match status" value="1"/>
</dbReference>
<comment type="pathway">
    <text evidence="4">Amino-acid biosynthesis; L-valine biosynthesis; L-valine from pyruvate: step 4/4.</text>
</comment>
<feature type="modified residue" description="N6-(pyridoxal phosphate)lysine" evidence="17">
    <location>
        <position position="183"/>
    </location>
</feature>
<dbReference type="InterPro" id="IPR001544">
    <property type="entry name" value="Aminotrans_IV"/>
</dbReference>
<dbReference type="UniPathway" id="UPA00048">
    <property type="reaction ID" value="UER00073"/>
</dbReference>
<comment type="pathway">
    <text evidence="5">Amino-acid biosynthesis; L-leucine biosynthesis; L-leucine from 3-methyl-2-oxobutanoate: step 4/4.</text>
</comment>
<dbReference type="InterPro" id="IPR043131">
    <property type="entry name" value="BCAT-like_N"/>
</dbReference>
<dbReference type="PIRSF" id="PIRSF006468">
    <property type="entry name" value="BCAT1"/>
    <property type="match status" value="1"/>
</dbReference>
<dbReference type="GO" id="GO:0052654">
    <property type="term" value="F:L-leucine-2-oxoglutarate transaminase activity"/>
    <property type="evidence" value="ECO:0007669"/>
    <property type="project" value="RHEA"/>
</dbReference>
<comment type="catalytic activity">
    <reaction evidence="16">
        <text>L-leucine + 2-oxoglutarate = 4-methyl-2-oxopentanoate + L-glutamate</text>
        <dbReference type="Rhea" id="RHEA:18321"/>
        <dbReference type="ChEBI" id="CHEBI:16810"/>
        <dbReference type="ChEBI" id="CHEBI:17865"/>
        <dbReference type="ChEBI" id="CHEBI:29985"/>
        <dbReference type="ChEBI" id="CHEBI:57427"/>
        <dbReference type="EC" id="2.6.1.42"/>
    </reaction>
</comment>
<gene>
    <name evidence="18" type="primary">ilvE</name>
    <name evidence="18" type="ORF">TFUB20_02589</name>
</gene>
<dbReference type="SUPFAM" id="SSF56752">
    <property type="entry name" value="D-aminoacid aminotransferase-like PLP-dependent enzymes"/>
    <property type="match status" value="1"/>
</dbReference>
<keyword evidence="9 18" id="KW-0032">Aminotransferase</keyword>
<comment type="catalytic activity">
    <reaction evidence="15">
        <text>L-isoleucine + 2-oxoglutarate = (S)-3-methyl-2-oxopentanoate + L-glutamate</text>
        <dbReference type="Rhea" id="RHEA:24801"/>
        <dbReference type="ChEBI" id="CHEBI:16810"/>
        <dbReference type="ChEBI" id="CHEBI:29985"/>
        <dbReference type="ChEBI" id="CHEBI:35146"/>
        <dbReference type="ChEBI" id="CHEBI:58045"/>
        <dbReference type="EC" id="2.6.1.42"/>
    </reaction>
</comment>
<dbReference type="GO" id="GO:0009099">
    <property type="term" value="P:L-valine biosynthetic process"/>
    <property type="evidence" value="ECO:0007669"/>
    <property type="project" value="UniProtKB-UniPathway"/>
</dbReference>
<protein>
    <recommendedName>
        <fullName evidence="8">Branched-chain-amino-acid aminotransferase</fullName>
        <ecNumber evidence="7">2.6.1.42</ecNumber>
    </recommendedName>
</protein>
<dbReference type="UniPathway" id="UPA00049">
    <property type="reaction ID" value="UER00062"/>
</dbReference>
<dbReference type="NCBIfam" id="TIGR01123">
    <property type="entry name" value="ilvE_II"/>
    <property type="match status" value="1"/>
</dbReference>
<comment type="catalytic activity">
    <reaction evidence="14">
        <text>L-valine + 2-oxoglutarate = 3-methyl-2-oxobutanoate + L-glutamate</text>
        <dbReference type="Rhea" id="RHEA:24813"/>
        <dbReference type="ChEBI" id="CHEBI:11851"/>
        <dbReference type="ChEBI" id="CHEBI:16810"/>
        <dbReference type="ChEBI" id="CHEBI:29985"/>
        <dbReference type="ChEBI" id="CHEBI:57762"/>
        <dbReference type="EC" id="2.6.1.42"/>
    </reaction>
</comment>
<evidence type="ECO:0000256" key="7">
    <source>
        <dbReference type="ARBA" id="ARBA00013053"/>
    </source>
</evidence>
<evidence type="ECO:0000256" key="10">
    <source>
        <dbReference type="ARBA" id="ARBA00022605"/>
    </source>
</evidence>
<dbReference type="OrthoDB" id="9804984at2"/>
<dbReference type="FunFam" id="3.20.10.10:FF:000006">
    <property type="entry name" value="Branched-chain amino acid aminotransferase"/>
    <property type="match status" value="1"/>
</dbReference>
<comment type="function">
    <text evidence="2">Acts on leucine, isoleucine and valine.</text>
</comment>
<dbReference type="GO" id="GO:0052656">
    <property type="term" value="F:L-isoleucine-2-oxoglutarate transaminase activity"/>
    <property type="evidence" value="ECO:0007669"/>
    <property type="project" value="RHEA"/>
</dbReference>
<name>A0A1D3UX42_TANFO</name>
<evidence type="ECO:0000256" key="3">
    <source>
        <dbReference type="ARBA" id="ARBA00004824"/>
    </source>
</evidence>
<dbReference type="Proteomes" id="UP000182057">
    <property type="component" value="Unassembled WGS sequence"/>
</dbReference>
<dbReference type="FunFam" id="3.30.470.10:FF:000004">
    <property type="entry name" value="Branched-chain-amino-acid aminotransferase"/>
    <property type="match status" value="1"/>
</dbReference>
<accession>A0A1D3UX42</accession>
<evidence type="ECO:0000256" key="8">
    <source>
        <dbReference type="ARBA" id="ARBA00018179"/>
    </source>
</evidence>
<dbReference type="EMBL" id="FMMM01000082">
    <property type="protein sequence ID" value="SCQ24612.1"/>
    <property type="molecule type" value="Genomic_DNA"/>
</dbReference>
<dbReference type="AlphaFoldDB" id="A0A1D3UX42"/>
<dbReference type="EC" id="2.6.1.42" evidence="7"/>
<keyword evidence="10" id="KW-0028">Amino-acid biosynthesis</keyword>
<organism evidence="18 19">
    <name type="scientific">Tannerella forsythia</name>
    <name type="common">Bacteroides forsythus</name>
    <dbReference type="NCBI Taxonomy" id="28112"/>
    <lineage>
        <taxon>Bacteria</taxon>
        <taxon>Pseudomonadati</taxon>
        <taxon>Bacteroidota</taxon>
        <taxon>Bacteroidia</taxon>
        <taxon>Bacteroidales</taxon>
        <taxon>Tannerellaceae</taxon>
        <taxon>Tannerella</taxon>
    </lineage>
</organism>
<dbReference type="RefSeq" id="WP_060831645.1">
    <property type="nucleotide sequence ID" value="NZ_CAUTZR010000007.1"/>
</dbReference>
<reference evidence="18 19" key="1">
    <citation type="submission" date="2016-09" db="EMBL/GenBank/DDBJ databases">
        <authorList>
            <person name="Capua I."/>
            <person name="De Benedictis P."/>
            <person name="Joannis T."/>
            <person name="Lombin L.H."/>
            <person name="Cattoli G."/>
        </authorList>
    </citation>
    <scope>NUCLEOTIDE SEQUENCE [LARGE SCALE GENOMIC DNA]</scope>
    <source>
        <strain evidence="18 19">UB20</strain>
    </source>
</reference>
<dbReference type="InterPro" id="IPR036038">
    <property type="entry name" value="Aminotransferase-like"/>
</dbReference>
<dbReference type="GO" id="GO:0052655">
    <property type="term" value="F:L-valine-2-oxoglutarate transaminase activity"/>
    <property type="evidence" value="ECO:0007669"/>
    <property type="project" value="RHEA"/>
</dbReference>
<sequence>MENINWSEIPFGYMKTDYNVRCCYRDGKWGEIEISSSEMINIHMAATCLHYGQEAFEGLKAFRGKDGKIRVFRMDENAKRLQSSSRAILMPELPVEKFEEAVRKVVLLNERFIPPHESGSSLYLRPLLIGTGAQVGVKPAVEYLFLIFVTPVGPYFKNGFQPSKVCVMRGYDRAAPHGTGMVKVGGNYAASLCAGEKARQGGYAAVLYLDPKEKKYIDECGPANFFGIRGNTYITPASESILPSITNKSLMQLAEQMGMTVERRPVPFEEIATFDEAAECGTAAVIAPISQIDDLDEDKQYVIAKDGKVGPVCTRLYHKLRAIQYGDEPDDYGWVKVIE</sequence>
<evidence type="ECO:0000256" key="15">
    <source>
        <dbReference type="ARBA" id="ARBA00048798"/>
    </source>
</evidence>
<dbReference type="Gene3D" id="3.30.470.10">
    <property type="match status" value="1"/>
</dbReference>
<dbReference type="InterPro" id="IPR043132">
    <property type="entry name" value="BCAT-like_C"/>
</dbReference>
<evidence type="ECO:0000256" key="1">
    <source>
        <dbReference type="ARBA" id="ARBA00001933"/>
    </source>
</evidence>
<keyword evidence="12" id="KW-0663">Pyridoxal phosphate</keyword>
<proteinExistence type="inferred from homology"/>
<evidence type="ECO:0000256" key="5">
    <source>
        <dbReference type="ARBA" id="ARBA00005072"/>
    </source>
</evidence>
<evidence type="ECO:0000256" key="2">
    <source>
        <dbReference type="ARBA" id="ARBA00003109"/>
    </source>
</evidence>
<evidence type="ECO:0000313" key="19">
    <source>
        <dbReference type="Proteomes" id="UP000182057"/>
    </source>
</evidence>
<evidence type="ECO:0000256" key="14">
    <source>
        <dbReference type="ARBA" id="ARBA00048212"/>
    </source>
</evidence>
<dbReference type="PANTHER" id="PTHR42825">
    <property type="entry name" value="AMINO ACID AMINOTRANSFERASE"/>
    <property type="match status" value="1"/>
</dbReference>
<dbReference type="GO" id="GO:0009098">
    <property type="term" value="P:L-leucine biosynthetic process"/>
    <property type="evidence" value="ECO:0007669"/>
    <property type="project" value="UniProtKB-UniPathway"/>
</dbReference>
<evidence type="ECO:0000256" key="16">
    <source>
        <dbReference type="ARBA" id="ARBA00049229"/>
    </source>
</evidence>
<comment type="cofactor">
    <cofactor evidence="1">
        <name>pyridoxal 5'-phosphate</name>
        <dbReference type="ChEBI" id="CHEBI:597326"/>
    </cofactor>
</comment>
<dbReference type="Gene3D" id="3.20.10.10">
    <property type="entry name" value="D-amino Acid Aminotransferase, subunit A, domain 2"/>
    <property type="match status" value="1"/>
</dbReference>
<dbReference type="UniPathway" id="UPA00047">
    <property type="reaction ID" value="UER00058"/>
</dbReference>
<dbReference type="NCBIfam" id="NF009897">
    <property type="entry name" value="PRK13357.1"/>
    <property type="match status" value="1"/>
</dbReference>
<evidence type="ECO:0000256" key="17">
    <source>
        <dbReference type="PIRSR" id="PIRSR006468-1"/>
    </source>
</evidence>